<evidence type="ECO:0000313" key="2">
    <source>
        <dbReference type="EMBL" id="QSS61197.1"/>
    </source>
</evidence>
<organism evidence="2 3">
    <name type="scientific">Ajellomyces capsulatus</name>
    <name type="common">Darling's disease fungus</name>
    <name type="synonym">Histoplasma capsulatum</name>
    <dbReference type="NCBI Taxonomy" id="5037"/>
    <lineage>
        <taxon>Eukaryota</taxon>
        <taxon>Fungi</taxon>
        <taxon>Dikarya</taxon>
        <taxon>Ascomycota</taxon>
        <taxon>Pezizomycotina</taxon>
        <taxon>Eurotiomycetes</taxon>
        <taxon>Eurotiomycetidae</taxon>
        <taxon>Onygenales</taxon>
        <taxon>Ajellomycetaceae</taxon>
        <taxon>Histoplasma</taxon>
    </lineage>
</organism>
<evidence type="ECO:0000313" key="3">
    <source>
        <dbReference type="Proteomes" id="UP000663671"/>
    </source>
</evidence>
<accession>A0A8A1MAJ1</accession>
<proteinExistence type="predicted"/>
<feature type="region of interest" description="Disordered" evidence="1">
    <location>
        <begin position="1"/>
        <end position="27"/>
    </location>
</feature>
<reference evidence="2" key="1">
    <citation type="submission" date="2021-01" db="EMBL/GenBank/DDBJ databases">
        <title>Chromosome-level genome assembly of a human fungal pathogen reveals clustering of transcriptionally co-regulated genes.</title>
        <authorList>
            <person name="Voorhies M."/>
            <person name="Cohen S."/>
            <person name="Shea T.P."/>
            <person name="Petrus S."/>
            <person name="Munoz J.F."/>
            <person name="Poplawski S."/>
            <person name="Goldman W.E."/>
            <person name="Michael T."/>
            <person name="Cuomo C.A."/>
            <person name="Sil A."/>
            <person name="Beyhan S."/>
        </authorList>
    </citation>
    <scope>NUCLEOTIDE SEQUENCE</scope>
    <source>
        <strain evidence="2">WU24</strain>
    </source>
</reference>
<dbReference type="AlphaFoldDB" id="A0A8A1MAJ1"/>
<protein>
    <submittedName>
        <fullName evidence="2">Uncharacterized protein</fullName>
    </submittedName>
</protein>
<dbReference type="VEuPathDB" id="FungiDB:I7I51_03369"/>
<name>A0A8A1MAJ1_AJECA</name>
<dbReference type="EMBL" id="CP069111">
    <property type="protein sequence ID" value="QSS61197.1"/>
    <property type="molecule type" value="Genomic_DNA"/>
</dbReference>
<dbReference type="OrthoDB" id="4188089at2759"/>
<evidence type="ECO:0000256" key="1">
    <source>
        <dbReference type="SAM" id="MobiDB-lite"/>
    </source>
</evidence>
<gene>
    <name evidence="2" type="ORF">I7I51_03369</name>
</gene>
<feature type="compositionally biased region" description="Polar residues" evidence="1">
    <location>
        <begin position="11"/>
        <end position="27"/>
    </location>
</feature>
<sequence length="101" mass="11300">MLNANHGMRRLSSTSSDVKGGDNTSQQDKIMEIHSQMLEMIEILGQMSAILKTIETWRCSMQHLSVDIGHMATSQREFTIASAFSHNKPTEPLDSQLPLDI</sequence>
<dbReference type="Proteomes" id="UP000663671">
    <property type="component" value="Chromosome 5"/>
</dbReference>